<proteinExistence type="predicted"/>
<dbReference type="PANTHER" id="PTHR22916">
    <property type="entry name" value="GLYCOSYLTRANSFERASE"/>
    <property type="match status" value="1"/>
</dbReference>
<dbReference type="PANTHER" id="PTHR22916:SF3">
    <property type="entry name" value="UDP-GLCNAC:BETAGAL BETA-1,3-N-ACETYLGLUCOSAMINYLTRANSFERASE-LIKE PROTEIN 1"/>
    <property type="match status" value="1"/>
</dbReference>
<dbReference type="GO" id="GO:0016758">
    <property type="term" value="F:hexosyltransferase activity"/>
    <property type="evidence" value="ECO:0007669"/>
    <property type="project" value="UniProtKB-ARBA"/>
</dbReference>
<feature type="domain" description="Glycosyltransferase 2-like" evidence="1">
    <location>
        <begin position="5"/>
        <end position="113"/>
    </location>
</feature>
<protein>
    <recommendedName>
        <fullName evidence="1">Glycosyltransferase 2-like domain-containing protein</fullName>
    </recommendedName>
</protein>
<dbReference type="Gene3D" id="3.90.550.10">
    <property type="entry name" value="Spore Coat Polysaccharide Biosynthesis Protein SpsA, Chain A"/>
    <property type="match status" value="1"/>
</dbReference>
<dbReference type="SUPFAM" id="SSF53448">
    <property type="entry name" value="Nucleotide-diphospho-sugar transferases"/>
    <property type="match status" value="1"/>
</dbReference>
<reference evidence="3" key="1">
    <citation type="submission" date="2015-08" db="EMBL/GenBank/DDBJ databases">
        <title>Vibrio galatheae sp. nov., a novel member of the Vibrionaceae family isolated from the Solomon Islands.</title>
        <authorList>
            <person name="Giubergia S."/>
            <person name="Machado H."/>
            <person name="Mateiu R.V."/>
            <person name="Gram L."/>
        </authorList>
    </citation>
    <scope>NUCLEOTIDE SEQUENCE [LARGE SCALE GENOMIC DNA]</scope>
    <source>
        <strain evidence="3">DSM 19134</strain>
    </source>
</reference>
<organism evidence="2 3">
    <name type="scientific">Vibrio hepatarius</name>
    <dbReference type="NCBI Taxonomy" id="171383"/>
    <lineage>
        <taxon>Bacteria</taxon>
        <taxon>Pseudomonadati</taxon>
        <taxon>Pseudomonadota</taxon>
        <taxon>Gammaproteobacteria</taxon>
        <taxon>Vibrionales</taxon>
        <taxon>Vibrionaceae</taxon>
        <taxon>Vibrio</taxon>
        <taxon>Vibrio oreintalis group</taxon>
    </lineage>
</organism>
<dbReference type="STRING" id="171383.AKJ31_15485"/>
<dbReference type="RefSeq" id="WP_053410014.1">
    <property type="nucleotide sequence ID" value="NZ_LHPI01000016.1"/>
</dbReference>
<dbReference type="CDD" id="cd00761">
    <property type="entry name" value="Glyco_tranf_GTA_type"/>
    <property type="match status" value="1"/>
</dbReference>
<sequence>MIILSIIIPANSRSETLVRAVSSIFKQCVNNVEVIITLRDGDIDTLHVLDEIKSKFGDKVKLLIINKPMNSTDDWNDGLSIASGKYLMLLEGDDYLPPNCLDEFRNAIDIYENLSLYVMATDSFTFKLDGYIYSSTFLKRLRTLKEVPPPSQTIFINANGFYKSSLYEYAPEIDFYYELISKTKLPIFVNNDVKVYREPSLDRYKGLKWKHFKDHYQFVSSHVHDYSFSQLIKVLFSLKFRCVTKIIVTLKNSLNTDKELIFNTFSFFKDFSIFLKWFKR</sequence>
<dbReference type="EMBL" id="LHPI01000016">
    <property type="protein sequence ID" value="KOO06675.1"/>
    <property type="molecule type" value="Genomic_DNA"/>
</dbReference>
<accession>A0A0M0HX77</accession>
<gene>
    <name evidence="2" type="ORF">AKJ31_15485</name>
</gene>
<evidence type="ECO:0000259" key="1">
    <source>
        <dbReference type="Pfam" id="PF00535"/>
    </source>
</evidence>
<dbReference type="InterPro" id="IPR001173">
    <property type="entry name" value="Glyco_trans_2-like"/>
</dbReference>
<evidence type="ECO:0000313" key="2">
    <source>
        <dbReference type="EMBL" id="KOO06675.1"/>
    </source>
</evidence>
<dbReference type="AlphaFoldDB" id="A0A0M0HX77"/>
<evidence type="ECO:0000313" key="3">
    <source>
        <dbReference type="Proteomes" id="UP000037530"/>
    </source>
</evidence>
<dbReference type="Proteomes" id="UP000037530">
    <property type="component" value="Unassembled WGS sequence"/>
</dbReference>
<dbReference type="Pfam" id="PF00535">
    <property type="entry name" value="Glycos_transf_2"/>
    <property type="match status" value="1"/>
</dbReference>
<dbReference type="OrthoDB" id="9802649at2"/>
<keyword evidence="3" id="KW-1185">Reference proteome</keyword>
<dbReference type="PATRIC" id="fig|171383.3.peg.3169"/>
<comment type="caution">
    <text evidence="2">The sequence shown here is derived from an EMBL/GenBank/DDBJ whole genome shotgun (WGS) entry which is preliminary data.</text>
</comment>
<name>A0A0M0HX77_9VIBR</name>
<dbReference type="InterPro" id="IPR029044">
    <property type="entry name" value="Nucleotide-diphossugar_trans"/>
</dbReference>